<dbReference type="NCBIfam" id="NF033194">
    <property type="entry name" value="lipo_EMYY"/>
    <property type="match status" value="1"/>
</dbReference>
<feature type="chain" id="PRO_5039714556" evidence="1">
    <location>
        <begin position="21"/>
        <end position="296"/>
    </location>
</feature>
<dbReference type="RefSeq" id="WP_116095347.1">
    <property type="nucleotide sequence ID" value="NZ_QKXQ01000672.1"/>
</dbReference>
<proteinExistence type="predicted"/>
<organism evidence="2 3">
    <name type="scientific">Staphylococcus felis</name>
    <dbReference type="NCBI Taxonomy" id="46127"/>
    <lineage>
        <taxon>Bacteria</taxon>
        <taxon>Bacillati</taxon>
        <taxon>Bacillota</taxon>
        <taxon>Bacilli</taxon>
        <taxon>Bacillales</taxon>
        <taxon>Staphylococcaceae</taxon>
        <taxon>Staphylococcus</taxon>
    </lineage>
</organism>
<name>A0A3E0IL23_9STAP</name>
<dbReference type="Proteomes" id="UP000256562">
    <property type="component" value="Unassembled WGS sequence"/>
</dbReference>
<feature type="signal peptide" evidence="1">
    <location>
        <begin position="1"/>
        <end position="20"/>
    </location>
</feature>
<accession>A0A3E0IL23</accession>
<dbReference type="InterPro" id="IPR048013">
    <property type="entry name" value="EMYY_lipop"/>
</dbReference>
<comment type="caution">
    <text evidence="2">The sequence shown here is derived from an EMBL/GenBank/DDBJ whole genome shotgun (WGS) entry which is preliminary data.</text>
</comment>
<keyword evidence="1" id="KW-0732">Signal</keyword>
<dbReference type="OrthoDB" id="2410901at2"/>
<dbReference type="AlphaFoldDB" id="A0A3E0IL23"/>
<protein>
    <submittedName>
        <fullName evidence="2">EMYY motif lipoprotein</fullName>
    </submittedName>
</protein>
<keyword evidence="2" id="KW-0449">Lipoprotein</keyword>
<dbReference type="EMBL" id="QKXQ01000672">
    <property type="protein sequence ID" value="REH89611.1"/>
    <property type="molecule type" value="Genomic_DNA"/>
</dbReference>
<evidence type="ECO:0000313" key="2">
    <source>
        <dbReference type="EMBL" id="REH89611.1"/>
    </source>
</evidence>
<reference evidence="2 3" key="1">
    <citation type="journal article" date="2018" name="Vet. Microbiol.">
        <title>Characterisation of Staphylococcus felis isolated from cats using whole genome sequencing.</title>
        <authorList>
            <person name="Worthing K."/>
            <person name="Pang S."/>
            <person name="Trott D.J."/>
            <person name="Abraham S."/>
            <person name="Coombs G.W."/>
            <person name="Jordan D."/>
            <person name="McIntyre L."/>
            <person name="Davies M.R."/>
            <person name="Norris J."/>
        </authorList>
    </citation>
    <scope>NUCLEOTIDE SEQUENCE [LARGE SCALE GENOMIC DNA]</scope>
    <source>
        <strain evidence="2 3">F9</strain>
    </source>
</reference>
<evidence type="ECO:0000256" key="1">
    <source>
        <dbReference type="SAM" id="SignalP"/>
    </source>
</evidence>
<gene>
    <name evidence="2" type="ORF">DOS83_13170</name>
</gene>
<dbReference type="PROSITE" id="PS51257">
    <property type="entry name" value="PROKAR_LIPOPROTEIN"/>
    <property type="match status" value="1"/>
</dbReference>
<evidence type="ECO:0000313" key="3">
    <source>
        <dbReference type="Proteomes" id="UP000256562"/>
    </source>
</evidence>
<sequence length="296" mass="34794">MNKSILKFILILSLSVIICACENTNEAEQKEYTMQMQKVQAKEQTFQRVFDGSNLAQLKQMSEDNITDINKRTLEDLNQKMNQKILPAFKKYQKEAKKLPETNQTLKSLKLTYLQSLEGKEKEIKKVQQLIRICMDSVEANESVLTYAQHFETYRANVESYMNQARSTEAGYNESLSFEAVLNDNYQEVQKLGEKYSDTQSDKEQQAMIKNEMLPLIQKQIKVMNQKRLHHTAVNQARQNAIEMYYNLEHYYRERAETIRLHEQLSKINSSDLVTSSKELEKYERTYQIKANQKLK</sequence>